<dbReference type="KEGG" id="sazo:D1868_03295"/>
<dbReference type="AlphaFoldDB" id="A0A650CMM4"/>
<keyword evidence="2" id="KW-1185">Reference proteome</keyword>
<dbReference type="Proteomes" id="UP000423396">
    <property type="component" value="Chromosome"/>
</dbReference>
<accession>A0A650CMM4</accession>
<gene>
    <name evidence="1" type="ORF">D1868_03295</name>
</gene>
<dbReference type="GeneID" id="42798064"/>
<organism evidence="1 2">
    <name type="scientific">Stygiolobus azoricus</name>
    <dbReference type="NCBI Taxonomy" id="41675"/>
    <lineage>
        <taxon>Archaea</taxon>
        <taxon>Thermoproteota</taxon>
        <taxon>Thermoprotei</taxon>
        <taxon>Sulfolobales</taxon>
        <taxon>Sulfolobaceae</taxon>
        <taxon>Stygiolobus</taxon>
    </lineage>
</organism>
<protein>
    <submittedName>
        <fullName evidence="1">Uncharacterized protein</fullName>
    </submittedName>
</protein>
<evidence type="ECO:0000313" key="1">
    <source>
        <dbReference type="EMBL" id="QGR19096.1"/>
    </source>
</evidence>
<dbReference type="RefSeq" id="WP_156005510.1">
    <property type="nucleotide sequence ID" value="NZ_CP045483.1"/>
</dbReference>
<dbReference type="EMBL" id="CP045483">
    <property type="protein sequence ID" value="QGR19096.1"/>
    <property type="molecule type" value="Genomic_DNA"/>
</dbReference>
<evidence type="ECO:0000313" key="2">
    <source>
        <dbReference type="Proteomes" id="UP000423396"/>
    </source>
</evidence>
<proteinExistence type="predicted"/>
<reference evidence="1 2" key="1">
    <citation type="submission" date="2019-10" db="EMBL/GenBank/DDBJ databases">
        <title>Genome Sequences from Six Type Strain Members of the Archaeal Family Sulfolobaceae: Acidianus ambivalens, Acidianus infernus, Metallosphaera prunae, Stygiolobus azoricus, Sulfolobus metallicus, and Sulfurisphaera ohwakuensis.</title>
        <authorList>
            <person name="Counts J.A."/>
            <person name="Kelly R.M."/>
        </authorList>
    </citation>
    <scope>NUCLEOTIDE SEQUENCE [LARGE SCALE GENOMIC DNA]</scope>
    <source>
        <strain evidence="1 2">FC6</strain>
    </source>
</reference>
<dbReference type="OrthoDB" id="42702at2157"/>
<name>A0A650CMM4_9CREN</name>
<sequence length="195" mass="22508">MNEITLLRRAEEIILMLSKNDFLESLGFQIEDNETFETSILSVKIKGKIMKKIEENSVSILLHTKLGSCKIDVVIIPLDEYSSRIKVNVSGWGFAGKIMKNKVINNLINFVIKAEFEPSSMIQKKLKLKLYTNYMGFLKLLETLPKDESVYYFLVVNKSYIVEIVNGIPLYGEEIKKNCEDICYIELYEFKPTTI</sequence>